<dbReference type="Proteomes" id="UP000308671">
    <property type="component" value="Unassembled WGS sequence"/>
</dbReference>
<gene>
    <name evidence="4" type="ORF">BGAL_0019g00160</name>
</gene>
<protein>
    <recommendedName>
        <fullName evidence="3">C2H2-type domain-containing protein</fullName>
    </recommendedName>
</protein>
<keyword evidence="1" id="KW-0479">Metal-binding</keyword>
<sequence>MTDTEMNNVFSDPSMEPYDLSQLQYHITLRDFGEKVQKAANAAYPNDQKIKYARVYALLILWEDEDPQLPVSLEVHELGVVLASIYNYEVQIYRIPRSGSHKKLNQKILDFVELGGDRKEDLKIVYYGGHGMLAQNRQPCWVSRSDSRDPSFSMVKWGGIQNSLEEAQSDVLLLLDCCSSGTANTGDGYGTTELIAACGFNDVANGVGRHSFTYALTTELRLLSAYPKFTAAVLYNRILCRLQNWMPEGRELQKAPLHVVLTQNQALPSSIQLSVNPRPKLEPMSFGSFSTVILVSMPTPIWVCLGRDSAFNLVGIIKRKPNIKPVSSPSLSTLEAAESGNYQSLKIEQQPSAHMNDRLPLPAYTSQQSMQMPSSSEPGFDNITTHPSGSSYHYSTTAADPYTPSQDRSEWALKLKKQEAKYRAKKEFGHTFASIDNWVANSHNISFESTDTFADRLSIVDNETRGSRRANLHKKLAAITPAPLTESSINDTAPNLEFDCHYIGCDRSFVRQDKLNDHMKRHGGPLESTLEPLPMSETKEVFMKHLQIDPEPNTLIEKETDAVYTGLIPDKAHLEDGKTEPPYDWSDFREYSRIKAIEFLNVRSTDRTSSYWSLARPYANCPNWIAEWFLYHRFSNRKQWKSQITWPSDLPKNPFME</sequence>
<dbReference type="InterPro" id="IPR013087">
    <property type="entry name" value="Znf_C2H2_type"/>
</dbReference>
<dbReference type="SMART" id="SM00355">
    <property type="entry name" value="ZnF_C2H2"/>
    <property type="match status" value="1"/>
</dbReference>
<dbReference type="OrthoDB" id="4760831at2759"/>
<dbReference type="EMBL" id="PQXL01000019">
    <property type="protein sequence ID" value="THV54815.1"/>
    <property type="molecule type" value="Genomic_DNA"/>
</dbReference>
<keyword evidence="1" id="KW-0863">Zinc-finger</keyword>
<name>A0A4S8RE15_9HELO</name>
<dbReference type="PROSITE" id="PS50157">
    <property type="entry name" value="ZINC_FINGER_C2H2_2"/>
    <property type="match status" value="1"/>
</dbReference>
<dbReference type="AlphaFoldDB" id="A0A4S8RE15"/>
<comment type="caution">
    <text evidence="4">The sequence shown here is derived from an EMBL/GenBank/DDBJ whole genome shotgun (WGS) entry which is preliminary data.</text>
</comment>
<keyword evidence="1" id="KW-0862">Zinc</keyword>
<feature type="domain" description="C2H2-type" evidence="3">
    <location>
        <begin position="498"/>
        <end position="527"/>
    </location>
</feature>
<evidence type="ECO:0000313" key="4">
    <source>
        <dbReference type="EMBL" id="THV54815.1"/>
    </source>
</evidence>
<feature type="region of interest" description="Disordered" evidence="2">
    <location>
        <begin position="368"/>
        <end position="388"/>
    </location>
</feature>
<organism evidence="4 5">
    <name type="scientific">Botrytis galanthina</name>
    <dbReference type="NCBI Taxonomy" id="278940"/>
    <lineage>
        <taxon>Eukaryota</taxon>
        <taxon>Fungi</taxon>
        <taxon>Dikarya</taxon>
        <taxon>Ascomycota</taxon>
        <taxon>Pezizomycotina</taxon>
        <taxon>Leotiomycetes</taxon>
        <taxon>Helotiales</taxon>
        <taxon>Sclerotiniaceae</taxon>
        <taxon>Botrytis</taxon>
    </lineage>
</organism>
<dbReference type="GO" id="GO:0008270">
    <property type="term" value="F:zinc ion binding"/>
    <property type="evidence" value="ECO:0007669"/>
    <property type="project" value="UniProtKB-KW"/>
</dbReference>
<evidence type="ECO:0000256" key="2">
    <source>
        <dbReference type="SAM" id="MobiDB-lite"/>
    </source>
</evidence>
<evidence type="ECO:0000259" key="3">
    <source>
        <dbReference type="PROSITE" id="PS50157"/>
    </source>
</evidence>
<dbReference type="Gene3D" id="3.30.160.60">
    <property type="entry name" value="Classic Zinc Finger"/>
    <property type="match status" value="1"/>
</dbReference>
<evidence type="ECO:0000313" key="5">
    <source>
        <dbReference type="Proteomes" id="UP000308671"/>
    </source>
</evidence>
<evidence type="ECO:0000256" key="1">
    <source>
        <dbReference type="PROSITE-ProRule" id="PRU00042"/>
    </source>
</evidence>
<accession>A0A4S8RE15</accession>
<reference evidence="4 5" key="1">
    <citation type="submission" date="2017-12" db="EMBL/GenBank/DDBJ databases">
        <title>Comparative genomics of Botrytis spp.</title>
        <authorList>
            <person name="Valero-Jimenez C.A."/>
            <person name="Tapia P."/>
            <person name="Veloso J."/>
            <person name="Silva-Moreno E."/>
            <person name="Staats M."/>
            <person name="Valdes J.H."/>
            <person name="Van Kan J.A.L."/>
        </authorList>
    </citation>
    <scope>NUCLEOTIDE SEQUENCE [LARGE SCALE GENOMIC DNA]</scope>
    <source>
        <strain evidence="4 5">MUCL435</strain>
    </source>
</reference>
<dbReference type="PROSITE" id="PS00028">
    <property type="entry name" value="ZINC_FINGER_C2H2_1"/>
    <property type="match status" value="1"/>
</dbReference>
<proteinExistence type="predicted"/>
<keyword evidence="5" id="KW-1185">Reference proteome</keyword>